<evidence type="ECO:0000256" key="5">
    <source>
        <dbReference type="SAM" id="Phobius"/>
    </source>
</evidence>
<keyword evidence="2 5" id="KW-0812">Transmembrane</keyword>
<feature type="transmembrane region" description="Helical" evidence="5">
    <location>
        <begin position="20"/>
        <end position="45"/>
    </location>
</feature>
<accession>A0AAV5I1M1</accession>
<protein>
    <recommendedName>
        <fullName evidence="6">Late embryogenesis abundant protein LEA-2 subgroup domain-containing protein</fullName>
    </recommendedName>
</protein>
<sequence length="200" mass="22888">MSSRPQTNPQQQQQRPFNLVRCTAIVLLTTIVLVGLAVLIAWLVIRPKHLLFSIENGSVSNFNQSDTHMNSTFYFTIRAHNPNRRLSIYYDSIKTSVAYEDQPIAYSTIQPFFQPHRNVTRIQTKIVASNVPLTPGSARDIRLEKGTGEIELYVYVWARIRFKVGVLKSNERRLKLACSPVMVHFSPTQHFERTICEAGI</sequence>
<dbReference type="PANTHER" id="PTHR31234:SF39">
    <property type="entry name" value="HARPIN-INDUCED PROTEIN 1 CONTAINING PROTEIN, EXPRESSED"/>
    <property type="match status" value="1"/>
</dbReference>
<dbReference type="GO" id="GO:0098542">
    <property type="term" value="P:defense response to other organism"/>
    <property type="evidence" value="ECO:0007669"/>
    <property type="project" value="InterPro"/>
</dbReference>
<comment type="subcellular location">
    <subcellularLocation>
        <location evidence="1">Membrane</location>
        <topology evidence="1">Single-pass membrane protein</topology>
    </subcellularLocation>
</comment>
<proteinExistence type="predicted"/>
<dbReference type="Pfam" id="PF03168">
    <property type="entry name" value="LEA_2"/>
    <property type="match status" value="1"/>
</dbReference>
<dbReference type="PANTHER" id="PTHR31234">
    <property type="entry name" value="LATE EMBRYOGENESIS ABUNDANT (LEA) HYDROXYPROLINE-RICH GLYCOPROTEIN FAMILY"/>
    <property type="match status" value="1"/>
</dbReference>
<evidence type="ECO:0000256" key="3">
    <source>
        <dbReference type="ARBA" id="ARBA00022989"/>
    </source>
</evidence>
<evidence type="ECO:0000259" key="6">
    <source>
        <dbReference type="Pfam" id="PF03168"/>
    </source>
</evidence>
<keyword evidence="8" id="KW-1185">Reference proteome</keyword>
<dbReference type="Proteomes" id="UP001054252">
    <property type="component" value="Unassembled WGS sequence"/>
</dbReference>
<name>A0AAV5I1M1_9ROSI</name>
<evidence type="ECO:0000313" key="8">
    <source>
        <dbReference type="Proteomes" id="UP001054252"/>
    </source>
</evidence>
<organism evidence="7 8">
    <name type="scientific">Rubroshorea leprosula</name>
    <dbReference type="NCBI Taxonomy" id="152421"/>
    <lineage>
        <taxon>Eukaryota</taxon>
        <taxon>Viridiplantae</taxon>
        <taxon>Streptophyta</taxon>
        <taxon>Embryophyta</taxon>
        <taxon>Tracheophyta</taxon>
        <taxon>Spermatophyta</taxon>
        <taxon>Magnoliopsida</taxon>
        <taxon>eudicotyledons</taxon>
        <taxon>Gunneridae</taxon>
        <taxon>Pentapetalae</taxon>
        <taxon>rosids</taxon>
        <taxon>malvids</taxon>
        <taxon>Malvales</taxon>
        <taxon>Dipterocarpaceae</taxon>
        <taxon>Rubroshorea</taxon>
    </lineage>
</organism>
<dbReference type="InterPro" id="IPR044839">
    <property type="entry name" value="NDR1-like"/>
</dbReference>
<gene>
    <name evidence="7" type="ORF">SLEP1_g7010</name>
</gene>
<evidence type="ECO:0000256" key="2">
    <source>
        <dbReference type="ARBA" id="ARBA00022692"/>
    </source>
</evidence>
<dbReference type="GO" id="GO:0005886">
    <property type="term" value="C:plasma membrane"/>
    <property type="evidence" value="ECO:0007669"/>
    <property type="project" value="TreeGrafter"/>
</dbReference>
<dbReference type="InterPro" id="IPR004864">
    <property type="entry name" value="LEA_2"/>
</dbReference>
<feature type="domain" description="Late embryogenesis abundant protein LEA-2 subgroup" evidence="6">
    <location>
        <begin position="76"/>
        <end position="176"/>
    </location>
</feature>
<evidence type="ECO:0000256" key="4">
    <source>
        <dbReference type="ARBA" id="ARBA00023136"/>
    </source>
</evidence>
<keyword evidence="3 5" id="KW-1133">Transmembrane helix</keyword>
<evidence type="ECO:0000313" key="7">
    <source>
        <dbReference type="EMBL" id="GKU93416.1"/>
    </source>
</evidence>
<keyword evidence="4 5" id="KW-0472">Membrane</keyword>
<dbReference type="EMBL" id="BPVZ01000007">
    <property type="protein sequence ID" value="GKU93416.1"/>
    <property type="molecule type" value="Genomic_DNA"/>
</dbReference>
<comment type="caution">
    <text evidence="7">The sequence shown here is derived from an EMBL/GenBank/DDBJ whole genome shotgun (WGS) entry which is preliminary data.</text>
</comment>
<dbReference type="AlphaFoldDB" id="A0AAV5I1M1"/>
<evidence type="ECO:0000256" key="1">
    <source>
        <dbReference type="ARBA" id="ARBA00004167"/>
    </source>
</evidence>
<reference evidence="7 8" key="1">
    <citation type="journal article" date="2021" name="Commun. Biol.">
        <title>The genome of Shorea leprosula (Dipterocarpaceae) highlights the ecological relevance of drought in aseasonal tropical rainforests.</title>
        <authorList>
            <person name="Ng K.K.S."/>
            <person name="Kobayashi M.J."/>
            <person name="Fawcett J.A."/>
            <person name="Hatakeyama M."/>
            <person name="Paape T."/>
            <person name="Ng C.H."/>
            <person name="Ang C.C."/>
            <person name="Tnah L.H."/>
            <person name="Lee C.T."/>
            <person name="Nishiyama T."/>
            <person name="Sese J."/>
            <person name="O'Brien M.J."/>
            <person name="Copetti D."/>
            <person name="Mohd Noor M.I."/>
            <person name="Ong R.C."/>
            <person name="Putra M."/>
            <person name="Sireger I.Z."/>
            <person name="Indrioko S."/>
            <person name="Kosugi Y."/>
            <person name="Izuno A."/>
            <person name="Isagi Y."/>
            <person name="Lee S.L."/>
            <person name="Shimizu K.K."/>
        </authorList>
    </citation>
    <scope>NUCLEOTIDE SEQUENCE [LARGE SCALE GENOMIC DNA]</scope>
    <source>
        <strain evidence="7">214</strain>
    </source>
</reference>